<evidence type="ECO:0000313" key="2">
    <source>
        <dbReference type="Proteomes" id="UP001497644"/>
    </source>
</evidence>
<gene>
    <name evidence="1" type="ORF">LPLAT_LOCUS4089</name>
</gene>
<proteinExistence type="predicted"/>
<name>A0AAV2MWC1_9HYME</name>
<comment type="caution">
    <text evidence="1">The sequence shown here is derived from an EMBL/GenBank/DDBJ whole genome shotgun (WGS) entry which is preliminary data.</text>
</comment>
<keyword evidence="2" id="KW-1185">Reference proteome</keyword>
<dbReference type="EMBL" id="CAXIPU020000386">
    <property type="protein sequence ID" value="CAL1671655.1"/>
    <property type="molecule type" value="Genomic_DNA"/>
</dbReference>
<sequence length="130" mass="13792">MDSSYEEEASEANDLVTVSGGASAAYVANGLGSASGARVPRASSDGRWNPISIRVPQPFYIQGSIDAVIDCSKCSGKKQIICCIGAKQLNEHVLKEHPACKLIGYVTDVTESFRKSTRGVATTLNIRVSL</sequence>
<evidence type="ECO:0000313" key="1">
    <source>
        <dbReference type="EMBL" id="CAL1671655.1"/>
    </source>
</evidence>
<organism evidence="1 2">
    <name type="scientific">Lasius platythorax</name>
    <dbReference type="NCBI Taxonomy" id="488582"/>
    <lineage>
        <taxon>Eukaryota</taxon>
        <taxon>Metazoa</taxon>
        <taxon>Ecdysozoa</taxon>
        <taxon>Arthropoda</taxon>
        <taxon>Hexapoda</taxon>
        <taxon>Insecta</taxon>
        <taxon>Pterygota</taxon>
        <taxon>Neoptera</taxon>
        <taxon>Endopterygota</taxon>
        <taxon>Hymenoptera</taxon>
        <taxon>Apocrita</taxon>
        <taxon>Aculeata</taxon>
        <taxon>Formicoidea</taxon>
        <taxon>Formicidae</taxon>
        <taxon>Formicinae</taxon>
        <taxon>Lasius</taxon>
        <taxon>Lasius</taxon>
    </lineage>
</organism>
<protein>
    <submittedName>
        <fullName evidence="1">Uncharacterized protein</fullName>
    </submittedName>
</protein>
<dbReference type="Proteomes" id="UP001497644">
    <property type="component" value="Unassembled WGS sequence"/>
</dbReference>
<accession>A0AAV2MWC1</accession>
<reference evidence="1" key="1">
    <citation type="submission" date="2024-04" db="EMBL/GenBank/DDBJ databases">
        <authorList>
            <consortium name="Molecular Ecology Group"/>
        </authorList>
    </citation>
    <scope>NUCLEOTIDE SEQUENCE</scope>
</reference>
<dbReference type="AlphaFoldDB" id="A0AAV2MWC1"/>